<keyword evidence="2" id="KW-0732">Signal</keyword>
<dbReference type="Proteomes" id="UP000887540">
    <property type="component" value="Unplaced"/>
</dbReference>
<name>A0A914E3V2_9BILA</name>
<reference evidence="5" key="1">
    <citation type="submission" date="2022-11" db="UniProtKB">
        <authorList>
            <consortium name="WormBaseParasite"/>
        </authorList>
    </citation>
    <scope>IDENTIFICATION</scope>
</reference>
<proteinExistence type="predicted"/>
<protein>
    <submittedName>
        <fullName evidence="5">SXP/RAL-2 family protein Ani s 5-like cation-binding domain-containing protein</fullName>
    </submittedName>
</protein>
<accession>A0A914E3V2</accession>
<evidence type="ECO:0000313" key="4">
    <source>
        <dbReference type="Proteomes" id="UP000887540"/>
    </source>
</evidence>
<dbReference type="Pfam" id="PF02520">
    <property type="entry name" value="ANIS5_cation-bd"/>
    <property type="match status" value="1"/>
</dbReference>
<feature type="compositionally biased region" description="Gly residues" evidence="1">
    <location>
        <begin position="35"/>
        <end position="44"/>
    </location>
</feature>
<feature type="chain" id="PRO_5037575460" evidence="2">
    <location>
        <begin position="18"/>
        <end position="204"/>
    </location>
</feature>
<evidence type="ECO:0000313" key="5">
    <source>
        <dbReference type="WBParaSite" id="ACRNAN_scaffold5446.g28429.t1"/>
    </source>
</evidence>
<dbReference type="InterPro" id="IPR003677">
    <property type="entry name" value="ANIS5_cation-bd"/>
</dbReference>
<keyword evidence="4" id="KW-1185">Reference proteome</keyword>
<dbReference type="PANTHER" id="PTHR21593:SF36">
    <property type="entry name" value="DUF148 DOMAIN-CONTAINING PROTEIN-RELATED"/>
    <property type="match status" value="1"/>
</dbReference>
<dbReference type="PANTHER" id="PTHR21593">
    <property type="entry name" value="PRION-LIKE- Q/N-RICH -DOMAIN-BEARING PROTEIN PROTEIN"/>
    <property type="match status" value="1"/>
</dbReference>
<evidence type="ECO:0000256" key="2">
    <source>
        <dbReference type="SAM" id="SignalP"/>
    </source>
</evidence>
<dbReference type="WBParaSite" id="ACRNAN_scaffold5446.g28429.t1">
    <property type="protein sequence ID" value="ACRNAN_scaffold5446.g28429.t1"/>
    <property type="gene ID" value="ACRNAN_scaffold5446.g28429"/>
</dbReference>
<evidence type="ECO:0000259" key="3">
    <source>
        <dbReference type="Pfam" id="PF02520"/>
    </source>
</evidence>
<organism evidence="4 5">
    <name type="scientific">Acrobeloides nanus</name>
    <dbReference type="NCBI Taxonomy" id="290746"/>
    <lineage>
        <taxon>Eukaryota</taxon>
        <taxon>Metazoa</taxon>
        <taxon>Ecdysozoa</taxon>
        <taxon>Nematoda</taxon>
        <taxon>Chromadorea</taxon>
        <taxon>Rhabditida</taxon>
        <taxon>Tylenchina</taxon>
        <taxon>Cephalobomorpha</taxon>
        <taxon>Cephaloboidea</taxon>
        <taxon>Cephalobidae</taxon>
        <taxon>Acrobeloides</taxon>
    </lineage>
</organism>
<feature type="signal peptide" evidence="2">
    <location>
        <begin position="1"/>
        <end position="17"/>
    </location>
</feature>
<feature type="region of interest" description="Disordered" evidence="1">
    <location>
        <begin position="28"/>
        <end position="68"/>
    </location>
</feature>
<dbReference type="AlphaFoldDB" id="A0A914E3V2"/>
<sequence length="204" mass="22269">MQTMIVIFLSLPLIILAQQGGYEGFGAQRGRRQSGFGGPGGLGSQRGLRGSPDVPGRPVGTEGSDGFGPHPLPNPFAFLLFNLTDTQREAFLNITKNENLTKSELQSQITNFFSQQSTAVQQAYQNITQTLNAMKTEIDQKLQTCAANLSTEAQAVNNNITSVHKNESLTRRQELEAIRQIMNNTTDAIREELFKVMGPACLGP</sequence>
<feature type="domain" description="SXP/RAL-2 family protein Ani s 5-like cation-binding" evidence="3">
    <location>
        <begin position="87"/>
        <end position="188"/>
    </location>
</feature>
<evidence type="ECO:0000256" key="1">
    <source>
        <dbReference type="SAM" id="MobiDB-lite"/>
    </source>
</evidence>
<dbReference type="InterPro" id="IPR052823">
    <property type="entry name" value="SXP/RAL-2_related"/>
</dbReference>